<evidence type="ECO:0008006" key="3">
    <source>
        <dbReference type="Google" id="ProtNLM"/>
    </source>
</evidence>
<evidence type="ECO:0000313" key="2">
    <source>
        <dbReference type="Proteomes" id="UP000054874"/>
    </source>
</evidence>
<proteinExistence type="predicted"/>
<name>A0A0V8QFB7_9FIRM</name>
<dbReference type="InterPro" id="IPR027417">
    <property type="entry name" value="P-loop_NTPase"/>
</dbReference>
<reference evidence="1 2" key="1">
    <citation type="submission" date="2015-11" db="EMBL/GenBank/DDBJ databases">
        <title>Butyribacter intestini gen. nov., sp. nov., a butyric acid-producing bacterium of the family Lachnospiraceae isolated from the human faeces.</title>
        <authorList>
            <person name="Zou Y."/>
            <person name="Xue W."/>
            <person name="Luo G."/>
            <person name="Lv M."/>
        </authorList>
    </citation>
    <scope>NUCLEOTIDE SEQUENCE [LARGE SCALE GENOMIC DNA]</scope>
    <source>
        <strain evidence="1 2">ACET-33324</strain>
    </source>
</reference>
<dbReference type="Gene3D" id="3.40.50.10850">
    <property type="entry name" value="Ntrc-like two-domain protein"/>
    <property type="match status" value="1"/>
</dbReference>
<evidence type="ECO:0000313" key="1">
    <source>
        <dbReference type="EMBL" id="KSV59234.1"/>
    </source>
</evidence>
<accession>A0A0V8QFB7</accession>
<sequence>MNQGILIICDREEAYARRLMDFINRKGKTFEICIFTTVQALLSYISTHEADILLIEEELWEDRIATQTKGKILLLSEGTQVGEELGYPVVYKLQPAENIEKEIMSCYAGEKLRFLRETAVMGNVKLWAVYSPVGGCGKTTLALALGQYLSREKRVLYLNMECFGSLISENGYPGGMTDLLYYVKERKENLFMLIASLTECCQGTECIFPTDYYGDITSLTEGDINWLIGQLEKSSYDIIIFDIGCMAAWVFGLLAGCSRIIVPRLKEEESLGKQAALERSLRTEGREELLTHMERVRVPRLNSPEMEHFLWKLANNN</sequence>
<dbReference type="RefSeq" id="WP_058352541.1">
    <property type="nucleotide sequence ID" value="NZ_CABMMD010000150.1"/>
</dbReference>
<dbReference type="OrthoDB" id="9777019at2"/>
<dbReference type="SUPFAM" id="SSF52540">
    <property type="entry name" value="P-loop containing nucleoside triphosphate hydrolases"/>
    <property type="match status" value="1"/>
</dbReference>
<keyword evidence="2" id="KW-1185">Reference proteome</keyword>
<gene>
    <name evidence="1" type="ORF">ASU35_09940</name>
</gene>
<protein>
    <recommendedName>
        <fullName evidence="3">AAA domain-containing protein</fullName>
    </recommendedName>
</protein>
<organism evidence="1 2">
    <name type="scientific">Acetivibrio ethanolgignens</name>
    <dbReference type="NCBI Taxonomy" id="290052"/>
    <lineage>
        <taxon>Bacteria</taxon>
        <taxon>Bacillati</taxon>
        <taxon>Bacillota</taxon>
        <taxon>Clostridia</taxon>
        <taxon>Eubacteriales</taxon>
        <taxon>Oscillospiraceae</taxon>
        <taxon>Acetivibrio</taxon>
    </lineage>
</organism>
<dbReference type="STRING" id="290052.ASU35_09940"/>
<dbReference type="Gene3D" id="3.40.50.300">
    <property type="entry name" value="P-loop containing nucleotide triphosphate hydrolases"/>
    <property type="match status" value="1"/>
</dbReference>
<dbReference type="EMBL" id="LNAM01000150">
    <property type="protein sequence ID" value="KSV59234.1"/>
    <property type="molecule type" value="Genomic_DNA"/>
</dbReference>
<dbReference type="AlphaFoldDB" id="A0A0V8QFB7"/>
<comment type="caution">
    <text evidence="1">The sequence shown here is derived from an EMBL/GenBank/DDBJ whole genome shotgun (WGS) entry which is preliminary data.</text>
</comment>
<dbReference type="Proteomes" id="UP000054874">
    <property type="component" value="Unassembled WGS sequence"/>
</dbReference>